<reference evidence="12 13" key="1">
    <citation type="submission" date="2020-02" db="EMBL/GenBank/DDBJ databases">
        <title>Draft genome sequence of Haematococcus lacustris strain NIES-144.</title>
        <authorList>
            <person name="Morimoto D."/>
            <person name="Nakagawa S."/>
            <person name="Yoshida T."/>
            <person name="Sawayama S."/>
        </authorList>
    </citation>
    <scope>NUCLEOTIDE SEQUENCE [LARGE SCALE GENOMIC DNA]</scope>
    <source>
        <strain evidence="12 13">NIES-144</strain>
    </source>
</reference>
<evidence type="ECO:0000256" key="11">
    <source>
        <dbReference type="SAM" id="Phobius"/>
    </source>
</evidence>
<dbReference type="GO" id="GO:0009522">
    <property type="term" value="C:photosystem I"/>
    <property type="evidence" value="ECO:0007669"/>
    <property type="project" value="UniProtKB-KW"/>
</dbReference>
<comment type="function">
    <text evidence="1">May help in the organization of the PsaL subunit.</text>
</comment>
<evidence type="ECO:0000256" key="7">
    <source>
        <dbReference type="ARBA" id="ARBA00022836"/>
    </source>
</evidence>
<feature type="transmembrane region" description="Helical" evidence="11">
    <location>
        <begin position="77"/>
        <end position="99"/>
    </location>
</feature>
<dbReference type="GO" id="GO:0015979">
    <property type="term" value="P:photosynthesis"/>
    <property type="evidence" value="ECO:0007669"/>
    <property type="project" value="UniProtKB-KW"/>
</dbReference>
<keyword evidence="8 11" id="KW-1133">Transmembrane helix</keyword>
<dbReference type="GO" id="GO:0009535">
    <property type="term" value="C:chloroplast thylakoid membrane"/>
    <property type="evidence" value="ECO:0007669"/>
    <property type="project" value="UniProtKB-SubCell"/>
</dbReference>
<keyword evidence="7" id="KW-0603">Photosystem I</keyword>
<evidence type="ECO:0000256" key="8">
    <source>
        <dbReference type="ARBA" id="ARBA00022989"/>
    </source>
</evidence>
<dbReference type="SUPFAM" id="SSF81540">
    <property type="entry name" value="Subunit VIII of photosystem I reaction centre, PsaI"/>
    <property type="match status" value="1"/>
</dbReference>
<evidence type="ECO:0000256" key="6">
    <source>
        <dbReference type="ARBA" id="ARBA00022692"/>
    </source>
</evidence>
<dbReference type="Pfam" id="PF00796">
    <property type="entry name" value="PSI_8"/>
    <property type="match status" value="1"/>
</dbReference>
<accession>A0A699ZGI4</accession>
<evidence type="ECO:0000256" key="9">
    <source>
        <dbReference type="ARBA" id="ARBA00023078"/>
    </source>
</evidence>
<keyword evidence="6 11" id="KW-0812">Transmembrane</keyword>
<comment type="caution">
    <text evidence="12">The sequence shown here is derived from an EMBL/GenBank/DDBJ whole genome shotgun (WGS) entry which is preliminary data.</text>
</comment>
<keyword evidence="9" id="KW-0793">Thylakoid</keyword>
<dbReference type="EMBL" id="BLLF01001917">
    <property type="protein sequence ID" value="GFH21847.1"/>
    <property type="molecule type" value="Genomic_DNA"/>
</dbReference>
<evidence type="ECO:0000313" key="13">
    <source>
        <dbReference type="Proteomes" id="UP000485058"/>
    </source>
</evidence>
<evidence type="ECO:0000313" key="12">
    <source>
        <dbReference type="EMBL" id="GFH21847.1"/>
    </source>
</evidence>
<keyword evidence="13" id="KW-1185">Reference proteome</keyword>
<comment type="subcellular location">
    <subcellularLocation>
        <location evidence="2">Plastid</location>
        <location evidence="2">Chloroplast thylakoid membrane</location>
        <topology evidence="2">Single-pass membrane protein</topology>
    </subcellularLocation>
</comment>
<evidence type="ECO:0000256" key="2">
    <source>
        <dbReference type="ARBA" id="ARBA00004581"/>
    </source>
</evidence>
<protein>
    <recommendedName>
        <fullName evidence="4">Photosystem I reaction center subunit VIII</fullName>
    </recommendedName>
</protein>
<proteinExistence type="inferred from homology"/>
<evidence type="ECO:0000256" key="3">
    <source>
        <dbReference type="ARBA" id="ARBA00005252"/>
    </source>
</evidence>
<evidence type="ECO:0000256" key="4">
    <source>
        <dbReference type="ARBA" id="ARBA00019929"/>
    </source>
</evidence>
<name>A0A699ZGI4_HAELA</name>
<dbReference type="InterPro" id="IPR001302">
    <property type="entry name" value="PSI_PsaI"/>
</dbReference>
<organism evidence="12 13">
    <name type="scientific">Haematococcus lacustris</name>
    <name type="common">Green alga</name>
    <name type="synonym">Haematococcus pluvialis</name>
    <dbReference type="NCBI Taxonomy" id="44745"/>
    <lineage>
        <taxon>Eukaryota</taxon>
        <taxon>Viridiplantae</taxon>
        <taxon>Chlorophyta</taxon>
        <taxon>core chlorophytes</taxon>
        <taxon>Chlorophyceae</taxon>
        <taxon>CS clade</taxon>
        <taxon>Chlamydomonadales</taxon>
        <taxon>Haematococcaceae</taxon>
        <taxon>Haematococcus</taxon>
    </lineage>
</organism>
<comment type="similarity">
    <text evidence="3">Belongs to the PsaI family.</text>
</comment>
<evidence type="ECO:0000256" key="1">
    <source>
        <dbReference type="ARBA" id="ARBA00003541"/>
    </source>
</evidence>
<dbReference type="AlphaFoldDB" id="A0A699ZGI4"/>
<dbReference type="Proteomes" id="UP000485058">
    <property type="component" value="Unassembled WGS sequence"/>
</dbReference>
<dbReference type="PANTHER" id="PTHR35775:SF2">
    <property type="entry name" value="PHOTOSYSTEM I REACTION CENTER SUBUNIT VIII"/>
    <property type="match status" value="1"/>
</dbReference>
<evidence type="ECO:0000256" key="5">
    <source>
        <dbReference type="ARBA" id="ARBA00022531"/>
    </source>
</evidence>
<evidence type="ECO:0000256" key="10">
    <source>
        <dbReference type="ARBA" id="ARBA00023136"/>
    </source>
</evidence>
<keyword evidence="5" id="KW-0602">Photosynthesis</keyword>
<sequence length="176" mass="17773">MALSVRSSLACKSVSKPSAVRPAVKVAAVNPKVAGAGLASLAVAASFVAPVEAAQVISDVASAATGYPFVPPAWAPSVLVPLTGLVLPAVVMAWAFTYIEHMGTFGPGPLDRAGAACRGRRMHELALSRLVCVAAVCVGISSAQGSSLPAAMSTVEVEALARLQHGPPAYVLQCRG</sequence>
<dbReference type="HAMAP" id="MF_00431">
    <property type="entry name" value="PSI_PsaI"/>
    <property type="match status" value="1"/>
</dbReference>
<dbReference type="PANTHER" id="PTHR35775">
    <property type="match status" value="1"/>
</dbReference>
<keyword evidence="10 11" id="KW-0472">Membrane</keyword>
<dbReference type="InterPro" id="IPR036357">
    <property type="entry name" value="PSI_PsaI_sf"/>
</dbReference>
<gene>
    <name evidence="12" type="ORF">HaLaN_19221</name>
</gene>